<gene>
    <name evidence="9" type="ORF">CEY00_Acc18143</name>
</gene>
<sequence length="261" mass="29298">MADQKYSSDAAVEATVAEMKMFRREDENLQDVDETNSHEMVKNGSRRIDICDPVQMIKRGFMHFKTHEFDEHPKYFEELAKAQSPKFLVFACSDSRVSPSRILDFKPGVAFETRNIANLVPGFDKVRYTGTGAVIEYAVSSLKVEVILVIGHSRCGGIKELMTLPDDGTTSNDFVHEWIKIGLPAKAKVMAEAGDEPLEKLCSICEREAVNLSLVNLLTYPYVRARVAKGTLKLMGGHYDFVHGKFELWGFNAETIPLLCI</sequence>
<feature type="binding site" evidence="7">
    <location>
        <position position="152"/>
    </location>
    <ligand>
        <name>Zn(2+)</name>
        <dbReference type="ChEBI" id="CHEBI:29105"/>
    </ligand>
</feature>
<evidence type="ECO:0000313" key="9">
    <source>
        <dbReference type="EMBL" id="PSS07789.1"/>
    </source>
</evidence>
<organism evidence="9 10">
    <name type="scientific">Actinidia chinensis var. chinensis</name>
    <name type="common">Chinese soft-hair kiwi</name>
    <dbReference type="NCBI Taxonomy" id="1590841"/>
    <lineage>
        <taxon>Eukaryota</taxon>
        <taxon>Viridiplantae</taxon>
        <taxon>Streptophyta</taxon>
        <taxon>Embryophyta</taxon>
        <taxon>Tracheophyta</taxon>
        <taxon>Spermatophyta</taxon>
        <taxon>Magnoliopsida</taxon>
        <taxon>eudicotyledons</taxon>
        <taxon>Gunneridae</taxon>
        <taxon>Pentapetalae</taxon>
        <taxon>asterids</taxon>
        <taxon>Ericales</taxon>
        <taxon>Actinidiaceae</taxon>
        <taxon>Actinidia</taxon>
    </lineage>
</organism>
<dbReference type="OMA" id="QCESCAR"/>
<dbReference type="CDD" id="cd00884">
    <property type="entry name" value="beta_CA_cladeB"/>
    <property type="match status" value="1"/>
</dbReference>
<comment type="function">
    <text evidence="1 8">Reversible hydration of carbon dioxide.</text>
</comment>
<evidence type="ECO:0000256" key="5">
    <source>
        <dbReference type="ARBA" id="ARBA00023239"/>
    </source>
</evidence>
<feature type="binding site" evidence="7">
    <location>
        <position position="94"/>
    </location>
    <ligand>
        <name>Zn(2+)</name>
        <dbReference type="ChEBI" id="CHEBI:29105"/>
    </ligand>
</feature>
<evidence type="ECO:0000256" key="3">
    <source>
        <dbReference type="ARBA" id="ARBA00012925"/>
    </source>
</evidence>
<dbReference type="AlphaFoldDB" id="A0A2R6QGP6"/>
<dbReference type="PROSITE" id="PS00704">
    <property type="entry name" value="PROK_CO2_ANHYDRASE_1"/>
    <property type="match status" value="1"/>
</dbReference>
<dbReference type="SMART" id="SM00947">
    <property type="entry name" value="Pro_CA"/>
    <property type="match status" value="1"/>
</dbReference>
<dbReference type="InterPro" id="IPR045066">
    <property type="entry name" value="Beta_CA_cladeB"/>
</dbReference>
<dbReference type="GO" id="GO:0008270">
    <property type="term" value="F:zinc ion binding"/>
    <property type="evidence" value="ECO:0007669"/>
    <property type="project" value="UniProtKB-UniRule"/>
</dbReference>
<dbReference type="GO" id="GO:0015976">
    <property type="term" value="P:carbon utilization"/>
    <property type="evidence" value="ECO:0007669"/>
    <property type="project" value="InterPro"/>
</dbReference>
<dbReference type="FunFam" id="3.40.1050.10:FF:000003">
    <property type="entry name" value="Carbonic anhydrase"/>
    <property type="match status" value="1"/>
</dbReference>
<dbReference type="SUPFAM" id="SSF53056">
    <property type="entry name" value="beta-carbonic anhydrase, cab"/>
    <property type="match status" value="1"/>
</dbReference>
<keyword evidence="7" id="KW-0479">Metal-binding</keyword>
<dbReference type="Gene3D" id="3.40.1050.10">
    <property type="entry name" value="Carbonic anhydrase"/>
    <property type="match status" value="1"/>
</dbReference>
<reference evidence="9 10" key="1">
    <citation type="submission" date="2017-07" db="EMBL/GenBank/DDBJ databases">
        <title>An improved, manually edited Actinidia chinensis var. chinensis (kiwifruit) genome highlights the challenges associated with draft genomes and gene prediction in plants.</title>
        <authorList>
            <person name="Pilkington S."/>
            <person name="Crowhurst R."/>
            <person name="Hilario E."/>
            <person name="Nardozza S."/>
            <person name="Fraser L."/>
            <person name="Peng Y."/>
            <person name="Gunaseelan K."/>
            <person name="Simpson R."/>
            <person name="Tahir J."/>
            <person name="Deroles S."/>
            <person name="Templeton K."/>
            <person name="Luo Z."/>
            <person name="Davy M."/>
            <person name="Cheng C."/>
            <person name="Mcneilage M."/>
            <person name="Scaglione D."/>
            <person name="Liu Y."/>
            <person name="Zhang Q."/>
            <person name="Datson P."/>
            <person name="De Silva N."/>
            <person name="Gardiner S."/>
            <person name="Bassett H."/>
            <person name="Chagne D."/>
            <person name="Mccallum J."/>
            <person name="Dzierzon H."/>
            <person name="Deng C."/>
            <person name="Wang Y.-Y."/>
            <person name="Barron N."/>
            <person name="Manako K."/>
            <person name="Bowen J."/>
            <person name="Foster T."/>
            <person name="Erridge Z."/>
            <person name="Tiffin H."/>
            <person name="Waite C."/>
            <person name="Davies K."/>
            <person name="Grierson E."/>
            <person name="Laing W."/>
            <person name="Kirk R."/>
            <person name="Chen X."/>
            <person name="Wood M."/>
            <person name="Montefiori M."/>
            <person name="Brummell D."/>
            <person name="Schwinn K."/>
            <person name="Catanach A."/>
            <person name="Fullerton C."/>
            <person name="Li D."/>
            <person name="Meiyalaghan S."/>
            <person name="Nieuwenhuizen N."/>
            <person name="Read N."/>
            <person name="Prakash R."/>
            <person name="Hunter D."/>
            <person name="Zhang H."/>
            <person name="Mckenzie M."/>
            <person name="Knabel M."/>
            <person name="Harris A."/>
            <person name="Allan A."/>
            <person name="Chen A."/>
            <person name="Janssen B."/>
            <person name="Plunkett B."/>
            <person name="Dwamena C."/>
            <person name="Voogd C."/>
            <person name="Leif D."/>
            <person name="Lafferty D."/>
            <person name="Souleyre E."/>
            <person name="Varkonyi-Gasic E."/>
            <person name="Gambi F."/>
            <person name="Hanley J."/>
            <person name="Yao J.-L."/>
            <person name="Cheung J."/>
            <person name="David K."/>
            <person name="Warren B."/>
            <person name="Marsh K."/>
            <person name="Snowden K."/>
            <person name="Lin-Wang K."/>
            <person name="Brian L."/>
            <person name="Martinez-Sanchez M."/>
            <person name="Wang M."/>
            <person name="Ileperuma N."/>
            <person name="Macnee N."/>
            <person name="Campin R."/>
            <person name="Mcatee P."/>
            <person name="Drummond R."/>
            <person name="Espley R."/>
            <person name="Ireland H."/>
            <person name="Wu R."/>
            <person name="Atkinson R."/>
            <person name="Karunairetnam S."/>
            <person name="Bulley S."/>
            <person name="Chunkath S."/>
            <person name="Hanley Z."/>
            <person name="Storey R."/>
            <person name="Thrimawithana A."/>
            <person name="Thomson S."/>
            <person name="David C."/>
            <person name="Testolin R."/>
        </authorList>
    </citation>
    <scope>NUCLEOTIDE SEQUENCE [LARGE SCALE GENOMIC DNA]</scope>
    <source>
        <strain evidence="10">cv. Red5</strain>
        <tissue evidence="9">Young leaf</tissue>
    </source>
</reference>
<dbReference type="STRING" id="1590841.A0A2R6QGP6"/>
<dbReference type="PROSITE" id="PS00705">
    <property type="entry name" value="PROK_CO2_ANHYDRASE_2"/>
    <property type="match status" value="1"/>
</dbReference>
<evidence type="ECO:0000256" key="1">
    <source>
        <dbReference type="ARBA" id="ARBA00002904"/>
    </source>
</evidence>
<evidence type="ECO:0000256" key="8">
    <source>
        <dbReference type="RuleBase" id="RU003956"/>
    </source>
</evidence>
<comment type="similarity">
    <text evidence="2 8">Belongs to the beta-class carbonic anhydrase family.</text>
</comment>
<evidence type="ECO:0000256" key="4">
    <source>
        <dbReference type="ARBA" id="ARBA00022833"/>
    </source>
</evidence>
<dbReference type="InterPro" id="IPR015892">
    <property type="entry name" value="Carbonic_anhydrase_CS"/>
</dbReference>
<feature type="binding site" evidence="7">
    <location>
        <position position="92"/>
    </location>
    <ligand>
        <name>Zn(2+)</name>
        <dbReference type="ChEBI" id="CHEBI:29105"/>
    </ligand>
</feature>
<dbReference type="InParanoid" id="A0A2R6QGP6"/>
<evidence type="ECO:0000256" key="7">
    <source>
        <dbReference type="PIRSR" id="PIRSR601765-1"/>
    </source>
</evidence>
<feature type="binding site" evidence="7">
    <location>
        <position position="155"/>
    </location>
    <ligand>
        <name>Zn(2+)</name>
        <dbReference type="ChEBI" id="CHEBI:29105"/>
    </ligand>
</feature>
<comment type="cofactor">
    <cofactor evidence="7">
        <name>Zn(2+)</name>
        <dbReference type="ChEBI" id="CHEBI:29105"/>
    </cofactor>
    <text evidence="7">Binds 1 zinc ion per subunit.</text>
</comment>
<keyword evidence="4 7" id="KW-0862">Zinc</keyword>
<dbReference type="GO" id="GO:0004089">
    <property type="term" value="F:carbonate dehydratase activity"/>
    <property type="evidence" value="ECO:0007669"/>
    <property type="project" value="UniProtKB-UniRule"/>
</dbReference>
<accession>A0A2R6QGP6</accession>
<evidence type="ECO:0000256" key="6">
    <source>
        <dbReference type="ARBA" id="ARBA00048348"/>
    </source>
</evidence>
<dbReference type="InterPro" id="IPR036874">
    <property type="entry name" value="Carbonic_anhydrase_sf"/>
</dbReference>
<dbReference type="InterPro" id="IPR001765">
    <property type="entry name" value="Carbonic_anhydrase"/>
</dbReference>
<comment type="catalytic activity">
    <reaction evidence="6 8">
        <text>hydrogencarbonate + H(+) = CO2 + H2O</text>
        <dbReference type="Rhea" id="RHEA:10748"/>
        <dbReference type="ChEBI" id="CHEBI:15377"/>
        <dbReference type="ChEBI" id="CHEBI:15378"/>
        <dbReference type="ChEBI" id="CHEBI:16526"/>
        <dbReference type="ChEBI" id="CHEBI:17544"/>
        <dbReference type="EC" id="4.2.1.1"/>
    </reaction>
</comment>
<dbReference type="EC" id="4.2.1.1" evidence="3 8"/>
<dbReference type="Gramene" id="PSS07789">
    <property type="protein sequence ID" value="PSS07789"/>
    <property type="gene ID" value="CEY00_Acc18143"/>
</dbReference>
<evidence type="ECO:0000313" key="10">
    <source>
        <dbReference type="Proteomes" id="UP000241394"/>
    </source>
</evidence>
<dbReference type="Pfam" id="PF00484">
    <property type="entry name" value="Pro_CA"/>
    <property type="match status" value="1"/>
</dbReference>
<dbReference type="EMBL" id="NKQK01000016">
    <property type="protein sequence ID" value="PSS07789.1"/>
    <property type="molecule type" value="Genomic_DNA"/>
</dbReference>
<comment type="caution">
    <text evidence="9">The sequence shown here is derived from an EMBL/GenBank/DDBJ whole genome shotgun (WGS) entry which is preliminary data.</text>
</comment>
<dbReference type="PANTHER" id="PTHR11002:SF45">
    <property type="entry name" value="CARBONIC ANHYDRASE"/>
    <property type="match status" value="1"/>
</dbReference>
<proteinExistence type="inferred from homology"/>
<dbReference type="PANTHER" id="PTHR11002">
    <property type="entry name" value="CARBONIC ANHYDRASE"/>
    <property type="match status" value="1"/>
</dbReference>
<evidence type="ECO:0000256" key="2">
    <source>
        <dbReference type="ARBA" id="ARBA00006217"/>
    </source>
</evidence>
<reference evidence="10" key="2">
    <citation type="journal article" date="2018" name="BMC Genomics">
        <title>A manually annotated Actinidia chinensis var. chinensis (kiwifruit) genome highlights the challenges associated with draft genomes and gene prediction in plants.</title>
        <authorList>
            <person name="Pilkington S.M."/>
            <person name="Crowhurst R."/>
            <person name="Hilario E."/>
            <person name="Nardozza S."/>
            <person name="Fraser L."/>
            <person name="Peng Y."/>
            <person name="Gunaseelan K."/>
            <person name="Simpson R."/>
            <person name="Tahir J."/>
            <person name="Deroles S.C."/>
            <person name="Templeton K."/>
            <person name="Luo Z."/>
            <person name="Davy M."/>
            <person name="Cheng C."/>
            <person name="McNeilage M."/>
            <person name="Scaglione D."/>
            <person name="Liu Y."/>
            <person name="Zhang Q."/>
            <person name="Datson P."/>
            <person name="De Silva N."/>
            <person name="Gardiner S.E."/>
            <person name="Bassett H."/>
            <person name="Chagne D."/>
            <person name="McCallum J."/>
            <person name="Dzierzon H."/>
            <person name="Deng C."/>
            <person name="Wang Y.Y."/>
            <person name="Barron L."/>
            <person name="Manako K."/>
            <person name="Bowen J."/>
            <person name="Foster T.M."/>
            <person name="Erridge Z.A."/>
            <person name="Tiffin H."/>
            <person name="Waite C.N."/>
            <person name="Davies K.M."/>
            <person name="Grierson E.P."/>
            <person name="Laing W.A."/>
            <person name="Kirk R."/>
            <person name="Chen X."/>
            <person name="Wood M."/>
            <person name="Montefiori M."/>
            <person name="Brummell D.A."/>
            <person name="Schwinn K.E."/>
            <person name="Catanach A."/>
            <person name="Fullerton C."/>
            <person name="Li D."/>
            <person name="Meiyalaghan S."/>
            <person name="Nieuwenhuizen N."/>
            <person name="Read N."/>
            <person name="Prakash R."/>
            <person name="Hunter D."/>
            <person name="Zhang H."/>
            <person name="McKenzie M."/>
            <person name="Knabel M."/>
            <person name="Harris A."/>
            <person name="Allan A.C."/>
            <person name="Gleave A."/>
            <person name="Chen A."/>
            <person name="Janssen B.J."/>
            <person name="Plunkett B."/>
            <person name="Ampomah-Dwamena C."/>
            <person name="Voogd C."/>
            <person name="Leif D."/>
            <person name="Lafferty D."/>
            <person name="Souleyre E.J.F."/>
            <person name="Varkonyi-Gasic E."/>
            <person name="Gambi F."/>
            <person name="Hanley J."/>
            <person name="Yao J.L."/>
            <person name="Cheung J."/>
            <person name="David K.M."/>
            <person name="Warren B."/>
            <person name="Marsh K."/>
            <person name="Snowden K.C."/>
            <person name="Lin-Wang K."/>
            <person name="Brian L."/>
            <person name="Martinez-Sanchez M."/>
            <person name="Wang M."/>
            <person name="Ileperuma N."/>
            <person name="Macnee N."/>
            <person name="Campin R."/>
            <person name="McAtee P."/>
            <person name="Drummond R.S.M."/>
            <person name="Espley R.V."/>
            <person name="Ireland H.S."/>
            <person name="Wu R."/>
            <person name="Atkinson R.G."/>
            <person name="Karunairetnam S."/>
            <person name="Bulley S."/>
            <person name="Chunkath S."/>
            <person name="Hanley Z."/>
            <person name="Storey R."/>
            <person name="Thrimawithana A.H."/>
            <person name="Thomson S."/>
            <person name="David C."/>
            <person name="Testolin R."/>
            <person name="Huang H."/>
            <person name="Hellens R.P."/>
            <person name="Schaffer R.J."/>
        </authorList>
    </citation>
    <scope>NUCLEOTIDE SEQUENCE [LARGE SCALE GENOMIC DNA]</scope>
    <source>
        <strain evidence="10">cv. Red5</strain>
    </source>
</reference>
<dbReference type="Proteomes" id="UP000241394">
    <property type="component" value="Chromosome LG16"/>
</dbReference>
<dbReference type="OrthoDB" id="10248475at2759"/>
<keyword evidence="10" id="KW-1185">Reference proteome</keyword>
<protein>
    <recommendedName>
        <fullName evidence="3 8">Carbonic anhydrase</fullName>
        <ecNumber evidence="3 8">4.2.1.1</ecNumber>
    </recommendedName>
    <alternativeName>
        <fullName evidence="8">Carbonate dehydratase</fullName>
    </alternativeName>
</protein>
<name>A0A2R6QGP6_ACTCC</name>
<keyword evidence="5 8" id="KW-0456">Lyase</keyword>